<feature type="domain" description="DALR anticodon binding" evidence="11">
    <location>
        <begin position="534"/>
        <end position="657"/>
    </location>
</feature>
<evidence type="ECO:0000313" key="13">
    <source>
        <dbReference type="EMBL" id="OGC54666.1"/>
    </source>
</evidence>
<dbReference type="Pfam" id="PF05746">
    <property type="entry name" value="DALR_1"/>
    <property type="match status" value="1"/>
</dbReference>
<evidence type="ECO:0000256" key="9">
    <source>
        <dbReference type="RuleBase" id="RU363038"/>
    </source>
</evidence>
<dbReference type="AlphaFoldDB" id="A0A1F4VBR0"/>
<dbReference type="Pfam" id="PF00750">
    <property type="entry name" value="tRNA-synt_1d"/>
    <property type="match status" value="1"/>
</dbReference>
<protein>
    <recommendedName>
        <fullName evidence="8">Arginine--tRNA ligase</fullName>
        <ecNumber evidence="8">6.1.1.19</ecNumber>
    </recommendedName>
    <alternativeName>
        <fullName evidence="8">Arginyl-tRNA synthetase</fullName>
        <shortName evidence="8">ArgRS</shortName>
    </alternativeName>
</protein>
<comment type="subunit">
    <text evidence="8">Monomer.</text>
</comment>
<dbReference type="SUPFAM" id="SSF52374">
    <property type="entry name" value="Nucleotidylyl transferase"/>
    <property type="match status" value="1"/>
</dbReference>
<dbReference type="Gene3D" id="1.10.730.10">
    <property type="entry name" value="Isoleucyl-tRNA Synthetase, Domain 1"/>
    <property type="match status" value="1"/>
</dbReference>
<evidence type="ECO:0000256" key="6">
    <source>
        <dbReference type="ARBA" id="ARBA00023146"/>
    </source>
</evidence>
<feature type="domain" description="Arginyl tRNA synthetase N-terminal" evidence="12">
    <location>
        <begin position="1"/>
        <end position="98"/>
    </location>
</feature>
<dbReference type="InterPro" id="IPR035684">
    <property type="entry name" value="ArgRS_core"/>
</dbReference>
<comment type="subcellular location">
    <subcellularLocation>
        <location evidence="8">Cytoplasm</location>
    </subcellularLocation>
</comment>
<keyword evidence="3 8" id="KW-0547">Nucleotide-binding</keyword>
<sequence length="657" mass="75700">MDIKSILEQYIRKAVKQKYDVELEKVHLEHPENEKWGDYATNVAMELAKAVKQNPIEIAKSICYEIRGYELSITEIDKKYKIFEEVNFVQPGFINFKLSQEWLFSVLYLILADPEDYGSSELVNKKRVALEHSNVNPNKAAHIGHLRNACLGQFLERTYEFLGYHVEVQYYTNDLGVQVATSSMGIEKLQDIKPSGYKKYDHYAWDVYSKMESYINENDDLKKERENLMHKLEDSTSTESIKQKELAQKILAEQLKTFQNLGVDYDVIIYESDIVALKMWEKAFEKLKQNENVYYAAEGKSAGCWLVKVSNSAKGKEESEESKNTKENKNEEIEEDKIIVRANGIPTYTGKDIAYHMWKFGLIGIDFGYKKAEFGTQSKDLWLTTSKGDGQKNISFSGVDIVLNVIGGEQTYAMEVVKKSLEYLGFKEESQNMTHINYGFVYLSPKTAQNLGIDTSDGKEKYGMSGRKGWGIKIDDFIELVDEKLMSDHGEFESLKDVRNGAVKFEMLKFNTFQDIVFDLDNALNVKGFSGPYIQYTYARTNSVLERTNWMFDKSLIGYHLDIMKNSNINDKEVSVLRSLYKFPEIVARSAMEFAPNILCNYLYDLCQRYNTFYNELSILNAPDEFSKEFRLMLTSSINRVLSNGLFLLGITAPRKM</sequence>
<dbReference type="Gene3D" id="3.30.1360.70">
    <property type="entry name" value="Arginyl tRNA synthetase N-terminal domain"/>
    <property type="match status" value="1"/>
</dbReference>
<evidence type="ECO:0000259" key="11">
    <source>
        <dbReference type="SMART" id="SM00836"/>
    </source>
</evidence>
<dbReference type="InterPro" id="IPR005148">
    <property type="entry name" value="Arg-tRNA-synth_N"/>
</dbReference>
<dbReference type="GO" id="GO:0005737">
    <property type="term" value="C:cytoplasm"/>
    <property type="evidence" value="ECO:0007669"/>
    <property type="project" value="UniProtKB-SubCell"/>
</dbReference>
<dbReference type="InterPro" id="IPR008909">
    <property type="entry name" value="DALR_anticod-bd"/>
</dbReference>
<dbReference type="FunFam" id="1.10.730.10:FF:000006">
    <property type="entry name" value="Arginyl-tRNA synthetase 2, mitochondrial"/>
    <property type="match status" value="1"/>
</dbReference>
<reference evidence="13 14" key="1">
    <citation type="journal article" date="2016" name="Nat. Commun.">
        <title>Thousands of microbial genomes shed light on interconnected biogeochemical processes in an aquifer system.</title>
        <authorList>
            <person name="Anantharaman K."/>
            <person name="Brown C.T."/>
            <person name="Hug L.A."/>
            <person name="Sharon I."/>
            <person name="Castelle C.J."/>
            <person name="Probst A.J."/>
            <person name="Thomas B.C."/>
            <person name="Singh A."/>
            <person name="Wilkins M.J."/>
            <person name="Karaoz U."/>
            <person name="Brodie E.L."/>
            <person name="Williams K.H."/>
            <person name="Hubbard S.S."/>
            <person name="Banfield J.F."/>
        </authorList>
    </citation>
    <scope>NUCLEOTIDE SEQUENCE [LARGE SCALE GENOMIC DNA]</scope>
</reference>
<comment type="caution">
    <text evidence="13">The sequence shown here is derived from an EMBL/GenBank/DDBJ whole genome shotgun (WGS) entry which is preliminary data.</text>
</comment>
<dbReference type="SUPFAM" id="SSF47323">
    <property type="entry name" value="Anticodon-binding domain of a subclass of class I aminoacyl-tRNA synthetases"/>
    <property type="match status" value="1"/>
</dbReference>
<dbReference type="Proteomes" id="UP000178127">
    <property type="component" value="Unassembled WGS sequence"/>
</dbReference>
<keyword evidence="8" id="KW-0963">Cytoplasm</keyword>
<accession>A0A1F4VBR0</accession>
<dbReference type="STRING" id="1802620.A3D91_03595"/>
<feature type="coiled-coil region" evidence="10">
    <location>
        <begin position="211"/>
        <end position="238"/>
    </location>
</feature>
<dbReference type="PRINTS" id="PR01038">
    <property type="entry name" value="TRNASYNTHARG"/>
</dbReference>
<evidence type="ECO:0000256" key="10">
    <source>
        <dbReference type="SAM" id="Coils"/>
    </source>
</evidence>
<keyword evidence="2 8" id="KW-0436">Ligase</keyword>
<dbReference type="PANTHER" id="PTHR11956">
    <property type="entry name" value="ARGINYL-TRNA SYNTHETASE"/>
    <property type="match status" value="1"/>
</dbReference>
<dbReference type="InterPro" id="IPR009080">
    <property type="entry name" value="tRNAsynth_Ia_anticodon-bd"/>
</dbReference>
<dbReference type="Pfam" id="PF03485">
    <property type="entry name" value="Arg_tRNA_synt_N"/>
    <property type="match status" value="1"/>
</dbReference>
<gene>
    <name evidence="8" type="primary">argS</name>
    <name evidence="13" type="ORF">A3D91_03595</name>
</gene>
<evidence type="ECO:0000259" key="12">
    <source>
        <dbReference type="SMART" id="SM01016"/>
    </source>
</evidence>
<dbReference type="InterPro" id="IPR036695">
    <property type="entry name" value="Arg-tRNA-synth_N_sf"/>
</dbReference>
<dbReference type="GO" id="GO:0005524">
    <property type="term" value="F:ATP binding"/>
    <property type="evidence" value="ECO:0007669"/>
    <property type="project" value="UniProtKB-UniRule"/>
</dbReference>
<dbReference type="HAMAP" id="MF_00123">
    <property type="entry name" value="Arg_tRNA_synth"/>
    <property type="match status" value="1"/>
</dbReference>
<dbReference type="SUPFAM" id="SSF55190">
    <property type="entry name" value="Arginyl-tRNA synthetase (ArgRS), N-terminal 'additional' domain"/>
    <property type="match status" value="1"/>
</dbReference>
<name>A0A1F4VBR0_UNCKA</name>
<comment type="caution">
    <text evidence="8">Lacks conserved residue(s) required for the propagation of feature annotation.</text>
</comment>
<keyword evidence="4 8" id="KW-0067">ATP-binding</keyword>
<comment type="catalytic activity">
    <reaction evidence="7 8">
        <text>tRNA(Arg) + L-arginine + ATP = L-arginyl-tRNA(Arg) + AMP + diphosphate</text>
        <dbReference type="Rhea" id="RHEA:20301"/>
        <dbReference type="Rhea" id="RHEA-COMP:9658"/>
        <dbReference type="Rhea" id="RHEA-COMP:9673"/>
        <dbReference type="ChEBI" id="CHEBI:30616"/>
        <dbReference type="ChEBI" id="CHEBI:32682"/>
        <dbReference type="ChEBI" id="CHEBI:33019"/>
        <dbReference type="ChEBI" id="CHEBI:78442"/>
        <dbReference type="ChEBI" id="CHEBI:78513"/>
        <dbReference type="ChEBI" id="CHEBI:456215"/>
        <dbReference type="EC" id="6.1.1.19"/>
    </reaction>
</comment>
<dbReference type="SMART" id="SM01016">
    <property type="entry name" value="Arg_tRNA_synt_N"/>
    <property type="match status" value="1"/>
</dbReference>
<dbReference type="PANTHER" id="PTHR11956:SF5">
    <property type="entry name" value="ARGININE--TRNA LIGASE, CYTOPLASMIC"/>
    <property type="match status" value="1"/>
</dbReference>
<evidence type="ECO:0000313" key="14">
    <source>
        <dbReference type="Proteomes" id="UP000178127"/>
    </source>
</evidence>
<keyword evidence="5 8" id="KW-0648">Protein biosynthesis</keyword>
<dbReference type="GO" id="GO:0006420">
    <property type="term" value="P:arginyl-tRNA aminoacylation"/>
    <property type="evidence" value="ECO:0007669"/>
    <property type="project" value="UniProtKB-UniRule"/>
</dbReference>
<dbReference type="EMBL" id="MEVD01000001">
    <property type="protein sequence ID" value="OGC54666.1"/>
    <property type="molecule type" value="Genomic_DNA"/>
</dbReference>
<evidence type="ECO:0000256" key="7">
    <source>
        <dbReference type="ARBA" id="ARBA00049339"/>
    </source>
</evidence>
<dbReference type="EC" id="6.1.1.19" evidence="8"/>
<dbReference type="InterPro" id="IPR014729">
    <property type="entry name" value="Rossmann-like_a/b/a_fold"/>
</dbReference>
<evidence type="ECO:0000256" key="5">
    <source>
        <dbReference type="ARBA" id="ARBA00022917"/>
    </source>
</evidence>
<dbReference type="Gene3D" id="3.40.50.620">
    <property type="entry name" value="HUPs"/>
    <property type="match status" value="1"/>
</dbReference>
<evidence type="ECO:0000256" key="8">
    <source>
        <dbReference type="HAMAP-Rule" id="MF_00123"/>
    </source>
</evidence>
<dbReference type="GO" id="GO:0004814">
    <property type="term" value="F:arginine-tRNA ligase activity"/>
    <property type="evidence" value="ECO:0007669"/>
    <property type="project" value="UniProtKB-UniRule"/>
</dbReference>
<proteinExistence type="inferred from homology"/>
<evidence type="ECO:0000256" key="2">
    <source>
        <dbReference type="ARBA" id="ARBA00022598"/>
    </source>
</evidence>
<evidence type="ECO:0000256" key="4">
    <source>
        <dbReference type="ARBA" id="ARBA00022840"/>
    </source>
</evidence>
<dbReference type="SMART" id="SM00836">
    <property type="entry name" value="DALR_1"/>
    <property type="match status" value="1"/>
</dbReference>
<comment type="similarity">
    <text evidence="1 8 9">Belongs to the class-I aminoacyl-tRNA synthetase family.</text>
</comment>
<keyword evidence="6 8" id="KW-0030">Aminoacyl-tRNA synthetase</keyword>
<dbReference type="InterPro" id="IPR001278">
    <property type="entry name" value="Arg-tRNA-ligase"/>
</dbReference>
<keyword evidence="10" id="KW-0175">Coiled coil</keyword>
<organism evidence="13 14">
    <name type="scientific">candidate division WWE3 bacterium RIFCSPHIGHO2_02_FULL_38_14</name>
    <dbReference type="NCBI Taxonomy" id="1802620"/>
    <lineage>
        <taxon>Bacteria</taxon>
        <taxon>Katanobacteria</taxon>
    </lineage>
</organism>
<evidence type="ECO:0000256" key="1">
    <source>
        <dbReference type="ARBA" id="ARBA00005594"/>
    </source>
</evidence>
<evidence type="ECO:0000256" key="3">
    <source>
        <dbReference type="ARBA" id="ARBA00022741"/>
    </source>
</evidence>